<proteinExistence type="predicted"/>
<protein>
    <recommendedName>
        <fullName evidence="6">RING-type domain-containing protein</fullName>
    </recommendedName>
</protein>
<feature type="compositionally biased region" description="Polar residues" evidence="5">
    <location>
        <begin position="396"/>
        <end position="405"/>
    </location>
</feature>
<feature type="compositionally biased region" description="Basic and acidic residues" evidence="5">
    <location>
        <begin position="382"/>
        <end position="395"/>
    </location>
</feature>
<feature type="compositionally biased region" description="Basic residues" evidence="5">
    <location>
        <begin position="143"/>
        <end position="153"/>
    </location>
</feature>
<feature type="compositionally biased region" description="Polar residues" evidence="5">
    <location>
        <begin position="228"/>
        <end position="243"/>
    </location>
</feature>
<dbReference type="SUPFAM" id="SSF57850">
    <property type="entry name" value="RING/U-box"/>
    <property type="match status" value="1"/>
</dbReference>
<dbReference type="PANTHER" id="PTHR22763:SF162">
    <property type="entry name" value="TRANSMEMBRANE E3 UBIQUITIN-PROTEIN LIGASE 1"/>
    <property type="match status" value="1"/>
</dbReference>
<evidence type="ECO:0000256" key="3">
    <source>
        <dbReference type="ARBA" id="ARBA00022833"/>
    </source>
</evidence>
<dbReference type="InterPro" id="IPR050731">
    <property type="entry name" value="HRD1_E3_ubiq-ligases"/>
</dbReference>
<evidence type="ECO:0000256" key="2">
    <source>
        <dbReference type="ARBA" id="ARBA00022771"/>
    </source>
</evidence>
<dbReference type="Proteomes" id="UP000297280">
    <property type="component" value="Unassembled WGS sequence"/>
</dbReference>
<name>A0A4Z1KW53_9HELO</name>
<evidence type="ECO:0000256" key="5">
    <source>
        <dbReference type="SAM" id="MobiDB-lite"/>
    </source>
</evidence>
<dbReference type="Gene3D" id="3.30.40.10">
    <property type="entry name" value="Zinc/RING finger domain, C3HC4 (zinc finger)"/>
    <property type="match status" value="1"/>
</dbReference>
<evidence type="ECO:0000313" key="8">
    <source>
        <dbReference type="Proteomes" id="UP000297280"/>
    </source>
</evidence>
<feature type="domain" description="RING-type" evidence="6">
    <location>
        <begin position="56"/>
        <end position="132"/>
    </location>
</feature>
<feature type="region of interest" description="Disordered" evidence="5">
    <location>
        <begin position="376"/>
        <end position="414"/>
    </location>
</feature>
<dbReference type="PANTHER" id="PTHR22763">
    <property type="entry name" value="RING ZINC FINGER PROTEIN"/>
    <property type="match status" value="1"/>
</dbReference>
<feature type="region of interest" description="Disordered" evidence="5">
    <location>
        <begin position="142"/>
        <end position="162"/>
    </location>
</feature>
<dbReference type="EMBL" id="PQXO01000143">
    <property type="protein sequence ID" value="TGO88750.1"/>
    <property type="molecule type" value="Genomic_DNA"/>
</dbReference>
<keyword evidence="2 4" id="KW-0863">Zinc-finger</keyword>
<comment type="caution">
    <text evidence="7">The sequence shown here is derived from an EMBL/GenBank/DDBJ whole genome shotgun (WGS) entry which is preliminary data.</text>
</comment>
<dbReference type="InterPro" id="IPR001841">
    <property type="entry name" value="Znf_RING"/>
</dbReference>
<dbReference type="GO" id="GO:0061630">
    <property type="term" value="F:ubiquitin protein ligase activity"/>
    <property type="evidence" value="ECO:0007669"/>
    <property type="project" value="TreeGrafter"/>
</dbReference>
<keyword evidence="3" id="KW-0862">Zinc</keyword>
<evidence type="ECO:0000259" key="6">
    <source>
        <dbReference type="PROSITE" id="PS50089"/>
    </source>
</evidence>
<dbReference type="GO" id="GO:0012505">
    <property type="term" value="C:endomembrane system"/>
    <property type="evidence" value="ECO:0007669"/>
    <property type="project" value="TreeGrafter"/>
</dbReference>
<gene>
    <name evidence="7" type="ORF">BPOR_0143g00020</name>
</gene>
<organism evidence="7 8">
    <name type="scientific">Botrytis porri</name>
    <dbReference type="NCBI Taxonomy" id="87229"/>
    <lineage>
        <taxon>Eukaryota</taxon>
        <taxon>Fungi</taxon>
        <taxon>Dikarya</taxon>
        <taxon>Ascomycota</taxon>
        <taxon>Pezizomycotina</taxon>
        <taxon>Leotiomycetes</taxon>
        <taxon>Helotiales</taxon>
        <taxon>Sclerotiniaceae</taxon>
        <taxon>Botrytis</taxon>
    </lineage>
</organism>
<dbReference type="GO" id="GO:0008270">
    <property type="term" value="F:zinc ion binding"/>
    <property type="evidence" value="ECO:0007669"/>
    <property type="project" value="UniProtKB-KW"/>
</dbReference>
<dbReference type="PROSITE" id="PS50089">
    <property type="entry name" value="ZF_RING_2"/>
    <property type="match status" value="1"/>
</dbReference>
<evidence type="ECO:0000256" key="1">
    <source>
        <dbReference type="ARBA" id="ARBA00022723"/>
    </source>
</evidence>
<dbReference type="UniPathway" id="UPA00143"/>
<dbReference type="SMART" id="SM00184">
    <property type="entry name" value="RING"/>
    <property type="match status" value="1"/>
</dbReference>
<keyword evidence="8" id="KW-1185">Reference proteome</keyword>
<dbReference type="AlphaFoldDB" id="A0A4Z1KW53"/>
<evidence type="ECO:0000256" key="4">
    <source>
        <dbReference type="PROSITE-ProRule" id="PRU00175"/>
    </source>
</evidence>
<reference evidence="7 8" key="1">
    <citation type="submission" date="2017-12" db="EMBL/GenBank/DDBJ databases">
        <title>Comparative genomics of Botrytis spp.</title>
        <authorList>
            <person name="Valero-Jimenez C.A."/>
            <person name="Tapia P."/>
            <person name="Veloso J."/>
            <person name="Silva-Moreno E."/>
            <person name="Staats M."/>
            <person name="Valdes J.H."/>
            <person name="Van Kan J.A.L."/>
        </authorList>
    </citation>
    <scope>NUCLEOTIDE SEQUENCE [LARGE SCALE GENOMIC DNA]</scope>
    <source>
        <strain evidence="7 8">MUCL3349</strain>
    </source>
</reference>
<dbReference type="InterPro" id="IPR013083">
    <property type="entry name" value="Znf_RING/FYVE/PHD"/>
</dbReference>
<keyword evidence="1" id="KW-0479">Metal-binding</keyword>
<dbReference type="GO" id="GO:0016567">
    <property type="term" value="P:protein ubiquitination"/>
    <property type="evidence" value="ECO:0007669"/>
    <property type="project" value="UniProtKB-UniPathway"/>
</dbReference>
<dbReference type="GO" id="GO:0043161">
    <property type="term" value="P:proteasome-mediated ubiquitin-dependent protein catabolic process"/>
    <property type="evidence" value="ECO:0007669"/>
    <property type="project" value="TreeGrafter"/>
</dbReference>
<feature type="region of interest" description="Disordered" evidence="5">
    <location>
        <begin position="219"/>
        <end position="283"/>
    </location>
</feature>
<dbReference type="STRING" id="87229.A0A4Z1KW53"/>
<accession>A0A4Z1KW53</accession>
<dbReference type="Pfam" id="PF13639">
    <property type="entry name" value="zf-RING_2"/>
    <property type="match status" value="1"/>
</dbReference>
<evidence type="ECO:0000313" key="7">
    <source>
        <dbReference type="EMBL" id="TGO88750.1"/>
    </source>
</evidence>
<sequence>MAGNIQSSAQQPVPLTPIIMSQTRHQTVSDKENRIFRVVPALKTWERDYEDEGETCPICFESCEEFSSLHTEIMLTIKEVKVDADGNDLCPDPLEFNGGHKGSIVVTPCNHKFGYTCLGHWLLQKDNCPMCRNIILPFDPPRSTHRAQQRQRSHSTESQSSLAAMQLMAPSHPIARSISLNAITITTPFELQRWNARFGHSNNHLDEAELLVPGENTQEVARSPPVRPSTTIHGHPATPTSTAVEPDSTRRTYEANITTHDLTHRPRNNQNSQLTRPPINPRWRNWNYTSRHNLNAAWRQRQTTNSVAAAVGVSAGIGSVIGMPRAEITAPTTRDNNTPGRTESESDYSIVRAMGHAMGVGTILGLPRAEWRSTMRPLSPLDDSRRPLLSRRESVNDGTETLPTTRSRETSVDEDLRRLPGLASSMWARTWG</sequence>